<feature type="transmembrane region" description="Helical" evidence="1">
    <location>
        <begin position="129"/>
        <end position="150"/>
    </location>
</feature>
<proteinExistence type="predicted"/>
<feature type="transmembrane region" description="Helical" evidence="1">
    <location>
        <begin position="472"/>
        <end position="490"/>
    </location>
</feature>
<organism evidence="3 4">
    <name type="scientific">Cymbomonas tetramitiformis</name>
    <dbReference type="NCBI Taxonomy" id="36881"/>
    <lineage>
        <taxon>Eukaryota</taxon>
        <taxon>Viridiplantae</taxon>
        <taxon>Chlorophyta</taxon>
        <taxon>Pyramimonadophyceae</taxon>
        <taxon>Pyramimonadales</taxon>
        <taxon>Pyramimonadaceae</taxon>
        <taxon>Cymbomonas</taxon>
    </lineage>
</organism>
<gene>
    <name evidence="3" type="ORF">CYMTET_54373</name>
</gene>
<feature type="transmembrane region" description="Helical" evidence="1">
    <location>
        <begin position="650"/>
        <end position="669"/>
    </location>
</feature>
<feature type="transmembrane region" description="Helical" evidence="1">
    <location>
        <begin position="547"/>
        <end position="567"/>
    </location>
</feature>
<feature type="transmembrane region" description="Helical" evidence="1">
    <location>
        <begin position="579"/>
        <end position="604"/>
    </location>
</feature>
<feature type="transmembrane region" description="Helical" evidence="1">
    <location>
        <begin position="226"/>
        <end position="245"/>
    </location>
</feature>
<keyword evidence="1" id="KW-1133">Transmembrane helix</keyword>
<feature type="transmembrane region" description="Helical" evidence="1">
    <location>
        <begin position="273"/>
        <end position="290"/>
    </location>
</feature>
<keyword evidence="1" id="KW-0812">Transmembrane</keyword>
<feature type="transmembrane region" description="Helical" evidence="1">
    <location>
        <begin position="929"/>
        <end position="948"/>
    </location>
</feature>
<feature type="transmembrane region" description="Helical" evidence="1">
    <location>
        <begin position="302"/>
        <end position="322"/>
    </location>
</feature>
<feature type="transmembrane region" description="Helical" evidence="1">
    <location>
        <begin position="250"/>
        <end position="267"/>
    </location>
</feature>
<feature type="transmembrane region" description="Helical" evidence="1">
    <location>
        <begin position="104"/>
        <end position="122"/>
    </location>
</feature>
<evidence type="ECO:0000256" key="1">
    <source>
        <dbReference type="SAM" id="Phobius"/>
    </source>
</evidence>
<protein>
    <submittedName>
        <fullName evidence="3">Uncharacterized protein</fullName>
    </submittedName>
</protein>
<keyword evidence="1" id="KW-0472">Membrane</keyword>
<evidence type="ECO:0000313" key="3">
    <source>
        <dbReference type="EMBL" id="KAK3235420.1"/>
    </source>
</evidence>
<feature type="transmembrane region" description="Helical" evidence="1">
    <location>
        <begin position="703"/>
        <end position="722"/>
    </location>
</feature>
<feature type="transmembrane region" description="Helical" evidence="1">
    <location>
        <begin position="337"/>
        <end position="359"/>
    </location>
</feature>
<evidence type="ECO:0000313" key="4">
    <source>
        <dbReference type="Proteomes" id="UP001190700"/>
    </source>
</evidence>
<feature type="signal peptide" evidence="2">
    <location>
        <begin position="1"/>
        <end position="21"/>
    </location>
</feature>
<feature type="transmembrane region" description="Helical" evidence="1">
    <location>
        <begin position="380"/>
        <end position="399"/>
    </location>
</feature>
<dbReference type="EMBL" id="LGRX02035292">
    <property type="protein sequence ID" value="KAK3235420.1"/>
    <property type="molecule type" value="Genomic_DNA"/>
</dbReference>
<comment type="caution">
    <text evidence="3">The sequence shown here is derived from an EMBL/GenBank/DDBJ whole genome shotgun (WGS) entry which is preliminary data.</text>
</comment>
<feature type="transmembrane region" description="Helical" evidence="1">
    <location>
        <begin position="156"/>
        <end position="174"/>
    </location>
</feature>
<dbReference type="Proteomes" id="UP001190700">
    <property type="component" value="Unassembled WGS sequence"/>
</dbReference>
<feature type="transmembrane region" description="Helical" evidence="1">
    <location>
        <begin position="625"/>
        <end position="644"/>
    </location>
</feature>
<feature type="transmembrane region" description="Helical" evidence="1">
    <location>
        <begin position="79"/>
        <end position="98"/>
    </location>
</feature>
<feature type="transmembrane region" description="Helical" evidence="1">
    <location>
        <begin position="1107"/>
        <end position="1124"/>
    </location>
</feature>
<keyword evidence="4" id="KW-1185">Reference proteome</keyword>
<feature type="transmembrane region" description="Helical" evidence="1">
    <location>
        <begin position="797"/>
        <end position="814"/>
    </location>
</feature>
<reference evidence="3 4" key="1">
    <citation type="journal article" date="2015" name="Genome Biol. Evol.">
        <title>Comparative Genomics of a Bacterivorous Green Alga Reveals Evolutionary Causalities and Consequences of Phago-Mixotrophic Mode of Nutrition.</title>
        <authorList>
            <person name="Burns J.A."/>
            <person name="Paasch A."/>
            <person name="Narechania A."/>
            <person name="Kim E."/>
        </authorList>
    </citation>
    <scope>NUCLEOTIDE SEQUENCE [LARGE SCALE GENOMIC DNA]</scope>
    <source>
        <strain evidence="3 4">PLY_AMNH</strain>
    </source>
</reference>
<feature type="transmembrane region" description="Helical" evidence="1">
    <location>
        <begin position="676"/>
        <end position="697"/>
    </location>
</feature>
<evidence type="ECO:0000256" key="2">
    <source>
        <dbReference type="SAM" id="SignalP"/>
    </source>
</evidence>
<feature type="transmembrane region" description="Helical" evidence="1">
    <location>
        <begin position="519"/>
        <end position="540"/>
    </location>
</feature>
<name>A0AAE0EQS9_9CHLO</name>
<feature type="transmembrane region" description="Helical" evidence="1">
    <location>
        <begin position="734"/>
        <end position="752"/>
    </location>
</feature>
<feature type="transmembrane region" description="Helical" evidence="1">
    <location>
        <begin position="1025"/>
        <end position="1048"/>
    </location>
</feature>
<feature type="transmembrane region" description="Helical" evidence="1">
    <location>
        <begin position="495"/>
        <end position="513"/>
    </location>
</feature>
<feature type="chain" id="PRO_5042051655" evidence="2">
    <location>
        <begin position="22"/>
        <end position="1487"/>
    </location>
</feature>
<feature type="transmembrane region" description="Helical" evidence="1">
    <location>
        <begin position="960"/>
        <end position="980"/>
    </location>
</feature>
<sequence length="1487" mass="162478">MHNSALSAGVITLTVLHAAASVATLTVHEGPYFSGGAATCEDDLEAYSMVVMWLSQGTVLLCGGNLPREQKTMKYGLKAWQARVFSLFPFLALLLYFLESTRFVLLELGGLVTLYVVAALAAGRSWMPVNCAAVMAGLLDYVVWPVLVAAIKKKWIGAHVAVLHAAASVATLTVHEGPYFSGGAATCEDGLEAYLMVVMWLSQGTVLLCGGNLPREQKTMKYGLKAWQARTFAFCAVLALLLYFLESTRFVLLEVGGLVTLYFVAALAAGRSWMPVNCAAVMAGLLDYVVRPVLVAAIKKKWIGAHAAGMYLCVTYGVWFGFSAQLSSGPGTAMLGWIWKAAGGFLSTIIVTSASLTQASCTQDSQPASRNAAIIQQDDLGGMLLCMVVIPMIGAVVSYRSEWQRRKEFLAQQFATLTVHEGPYFSGGAATCEDDLEAYSMVVMWLSQGTVLLCGGNLPREQKTMKYGLKAWQARVFSFFPFLALLLYFLESTRFVLLELGGLVTLYVVAALAAGRSWMPVNCAAVMAGLLDYVVWPVLVAAIKKKWIGAHVAGMFMYVAYGLWFGLLAPGPGTAMLGWIWKAAGGFLSAIIVTSAAGHGGLQASSTQDSQPASRNAAIIQQDDLGGMLLCMVVIPMVGAVKTMKNALKAWQIRTFSWGVLGVVSLYVLESQCFAVLELGGLVTLSFVAAAAAGRGWMPVDRAAVMAGLLDYVVFPVLVAAIKKKCPAAHVTRVFLGLWTALASRGPGTAMLGWIWKAAGGLLSAIIMISASSTQASSTQDSQPASRNAAILQQDDLGGVLLWVVFIPMVGAVGSYHSEWQRRKEFLAQQFATLTVLQICYLRSGGAATCEDSLEAYLMVVMWLSQGTVLLCGGNLPREQLPIAPLHMCRHSWETTYWQKMMQDGLKAWQARSKAYCGLALSTFLFMSSMRFAVLELGVLTAIQYVAAAAAGRGWMPTDWACVMVAILDYLVLPLLQVVLLTHNRLLILMFTVLLGSNPIWIRPSLMKANTPAAFASLNRIGRGILGAVASLLSAEVLLTLWHGSFILKEDILHSVQFLSLPLDGKEWLLLHLLLATTAVVLSCHSEHKYPPMFGSARSQTEHRRQLFLQYLAGLHGVVMGVVVEFEVKFLDAEEVTLAFTYASRRCSELLYVSPTEMCSNAHSFLSLLIDEQSLPSRFHRTVVTAAQNANPVDWVGSIQPHADQDLTWINLTARCVRVDTAPKIGRKVVRYTGMFTDYQRRKHLGQLWRQRTVHLSDNRLFHVMKNDFTVAYYCAERLQARIKMECARSKHNIETLVKHVHNLQLVTLQVQSECHCRAMVNNILEGVYGGKKSLSTVAAVLDGVLMNKFRPHVVHVIPSEAVNLTMLVDIKLFSTTLILLLSDILANPVRDLTAAKLIVHLKIMGTDVTVDIKDSLQRSGAKLFCACHVKKNTILDHLLNEARSTPDESEVVNGISAMQELRSVRFKGMISMRPGDPENEKLHKYV</sequence>
<keyword evidence="2" id="KW-0732">Signal</keyword>
<accession>A0AAE0EQS9</accession>
<feature type="transmembrane region" description="Helical" evidence="1">
    <location>
        <begin position="1068"/>
        <end position="1086"/>
    </location>
</feature>